<evidence type="ECO:0000256" key="3">
    <source>
        <dbReference type="ARBA" id="ARBA00022475"/>
    </source>
</evidence>
<proteinExistence type="inferred from homology"/>
<organism evidence="9 10">
    <name type="scientific">Chilo suppressalis</name>
    <name type="common">Asiatic rice borer moth</name>
    <dbReference type="NCBI Taxonomy" id="168631"/>
    <lineage>
        <taxon>Eukaryota</taxon>
        <taxon>Metazoa</taxon>
        <taxon>Ecdysozoa</taxon>
        <taxon>Arthropoda</taxon>
        <taxon>Hexapoda</taxon>
        <taxon>Insecta</taxon>
        <taxon>Pterygota</taxon>
        <taxon>Neoptera</taxon>
        <taxon>Endopterygota</taxon>
        <taxon>Lepidoptera</taxon>
        <taxon>Glossata</taxon>
        <taxon>Ditrysia</taxon>
        <taxon>Pyraloidea</taxon>
        <taxon>Crambidae</taxon>
        <taxon>Crambinae</taxon>
        <taxon>Chilo</taxon>
    </lineage>
</organism>
<keyword evidence="5 8" id="KW-1133">Transmembrane helix</keyword>
<comment type="subcellular location">
    <subcellularLocation>
        <location evidence="1">Cell membrane</location>
    </subcellularLocation>
</comment>
<dbReference type="PANTHER" id="PTHR11923:SF104">
    <property type="entry name" value="FI07620P"/>
    <property type="match status" value="1"/>
</dbReference>
<reference evidence="9" key="1">
    <citation type="submission" date="2021-12" db="EMBL/GenBank/DDBJ databases">
        <authorList>
            <person name="King R."/>
        </authorList>
    </citation>
    <scope>NUCLEOTIDE SEQUENCE</scope>
</reference>
<keyword evidence="10" id="KW-1185">Reference proteome</keyword>
<evidence type="ECO:0000256" key="6">
    <source>
        <dbReference type="ARBA" id="ARBA00023136"/>
    </source>
</evidence>
<evidence type="ECO:0000313" key="9">
    <source>
        <dbReference type="EMBL" id="CAH0398982.1"/>
    </source>
</evidence>
<dbReference type="InterPro" id="IPR002159">
    <property type="entry name" value="CD36_fam"/>
</dbReference>
<comment type="similarity">
    <text evidence="2">Belongs to the CD36 family.</text>
</comment>
<keyword evidence="4 8" id="KW-0812">Transmembrane</keyword>
<evidence type="ECO:0000256" key="5">
    <source>
        <dbReference type="ARBA" id="ARBA00022989"/>
    </source>
</evidence>
<dbReference type="PANTHER" id="PTHR11923">
    <property type="entry name" value="SCAVENGER RECEPTOR CLASS B TYPE-1 SR-B1"/>
    <property type="match status" value="1"/>
</dbReference>
<keyword evidence="7" id="KW-0325">Glycoprotein</keyword>
<keyword evidence="6 8" id="KW-0472">Membrane</keyword>
<evidence type="ECO:0000256" key="7">
    <source>
        <dbReference type="ARBA" id="ARBA00023180"/>
    </source>
</evidence>
<protein>
    <recommendedName>
        <fullName evidence="11">Scavenger receptor class B member 1</fullName>
    </recommendedName>
</protein>
<evidence type="ECO:0000313" key="10">
    <source>
        <dbReference type="Proteomes" id="UP001153292"/>
    </source>
</evidence>
<dbReference type="Proteomes" id="UP001153292">
    <property type="component" value="Chromosome 13"/>
</dbReference>
<dbReference type="PRINTS" id="PR01609">
    <property type="entry name" value="CD36FAMILY"/>
</dbReference>
<feature type="transmembrane region" description="Helical" evidence="8">
    <location>
        <begin position="451"/>
        <end position="476"/>
    </location>
</feature>
<sequence length="509" mass="57446">MAKNLKTPKASKRKQLTLASVGLFLILMGLVMIIVNPITILYRYRSRLTYGSAIYKLLEQRDSPGVTISAYLFNVTNGQEFLSGTDTKLKVEEVGPFTYLEQRSNENLEIDDVARDVRYTPRTRVKFLPEESIGDPADVQVNMPNVAMLSMSSMLTSYPYFTQLGFNLLLTHLNSRPIVQQTAEEFLWGYDEPLIRLGNTVLPGWISFNTLGIMDRLYDNKVDYDLKVATENDNRFKIKSMNGLSGLKAWGYEEPNQRSSCNAFTDAYEGIGYPIDFPAGTPLKIFRNVLCRFLPLEYLGVQSLQDGVQGLTYRIRKDTFSINNQTECLCSRGICIDGVSDLSPCFYDLPLALSNAHFLYANSSLYDRIDGIKPDETKHGSVVIIEPKLGMVLKTTFSVQVNVVVKSVNFNKEAGRFSDMVVPVCHFKMAQPELNAESKHNLKLLYLTVPYTMWTIVALIIFIGFFLVGYSIHLFLSNWIYSRSIIFQSEPEGSKANVMPAAVPLLSLR</sequence>
<feature type="transmembrane region" description="Helical" evidence="8">
    <location>
        <begin position="21"/>
        <end position="42"/>
    </location>
</feature>
<gene>
    <name evidence="9" type="ORF">CHILSU_LOCUS2108</name>
</gene>
<dbReference type="Pfam" id="PF01130">
    <property type="entry name" value="CD36"/>
    <property type="match status" value="1"/>
</dbReference>
<dbReference type="EMBL" id="OU963906">
    <property type="protein sequence ID" value="CAH0398982.1"/>
    <property type="molecule type" value="Genomic_DNA"/>
</dbReference>
<evidence type="ECO:0000256" key="2">
    <source>
        <dbReference type="ARBA" id="ARBA00010532"/>
    </source>
</evidence>
<evidence type="ECO:0000256" key="8">
    <source>
        <dbReference type="SAM" id="Phobius"/>
    </source>
</evidence>
<evidence type="ECO:0008006" key="11">
    <source>
        <dbReference type="Google" id="ProtNLM"/>
    </source>
</evidence>
<evidence type="ECO:0000256" key="1">
    <source>
        <dbReference type="ARBA" id="ARBA00004236"/>
    </source>
</evidence>
<name>A0ABN8AT00_CHISP</name>
<keyword evidence="3" id="KW-1003">Cell membrane</keyword>
<accession>A0ABN8AT00</accession>
<evidence type="ECO:0000256" key="4">
    <source>
        <dbReference type="ARBA" id="ARBA00022692"/>
    </source>
</evidence>